<proteinExistence type="predicted"/>
<gene>
    <name evidence="1" type="ORF">MYP_3302</name>
</gene>
<evidence type="ECO:0000313" key="1">
    <source>
        <dbReference type="EMBL" id="GAL86073.1"/>
    </source>
</evidence>
<dbReference type="eggNOG" id="ENOG50335WK">
    <property type="taxonomic scope" value="Bacteria"/>
</dbReference>
<dbReference type="RefSeq" id="WP_045465264.1">
    <property type="nucleotide sequence ID" value="NZ_BBLT01000006.1"/>
</dbReference>
<dbReference type="OrthoDB" id="7026240at2"/>
<sequence length="121" mass="14326">MLNDFFRINLPYGIAQNINGEWMAFNREYMPLGYNNTSYKGNPGKDFLDMPVYTKYEKISEKLLIEIAWGEEGIFRDDSGKIVKVFLYNDRSNPLNQKHDKDEVWDNYFEKVKNLSKLQVV</sequence>
<dbReference type="EMBL" id="BBLT01000006">
    <property type="protein sequence ID" value="GAL86073.1"/>
    <property type="molecule type" value="Genomic_DNA"/>
</dbReference>
<keyword evidence="2" id="KW-1185">Reference proteome</keyword>
<comment type="caution">
    <text evidence="1">The sequence shown here is derived from an EMBL/GenBank/DDBJ whole genome shotgun (WGS) entry which is preliminary data.</text>
</comment>
<name>A0A098LIS4_9BACT</name>
<dbReference type="Proteomes" id="UP000030185">
    <property type="component" value="Unassembled WGS sequence"/>
</dbReference>
<evidence type="ECO:0000313" key="2">
    <source>
        <dbReference type="Proteomes" id="UP000030185"/>
    </source>
</evidence>
<organism evidence="1 2">
    <name type="scientific">Sporocytophaga myxococcoides</name>
    <dbReference type="NCBI Taxonomy" id="153721"/>
    <lineage>
        <taxon>Bacteria</taxon>
        <taxon>Pseudomonadati</taxon>
        <taxon>Bacteroidota</taxon>
        <taxon>Cytophagia</taxon>
        <taxon>Cytophagales</taxon>
        <taxon>Cytophagaceae</taxon>
        <taxon>Sporocytophaga</taxon>
    </lineage>
</organism>
<dbReference type="AlphaFoldDB" id="A0A098LIS4"/>
<accession>A0A098LIS4</accession>
<reference evidence="1 2" key="1">
    <citation type="submission" date="2014-09" db="EMBL/GenBank/DDBJ databases">
        <title>Sporocytophaga myxococcoides PG-01 genome sequencing.</title>
        <authorList>
            <person name="Liu L."/>
            <person name="Gao P.J."/>
            <person name="Chen G.J."/>
            <person name="Wang L.S."/>
        </authorList>
    </citation>
    <scope>NUCLEOTIDE SEQUENCE [LARGE SCALE GENOMIC DNA]</scope>
    <source>
        <strain evidence="1 2">PG-01</strain>
    </source>
</reference>
<protein>
    <submittedName>
        <fullName evidence="1">Uncharacterized protein</fullName>
    </submittedName>
</protein>